<organism evidence="2 3">
    <name type="scientific">Phialophora macrospora</name>
    <dbReference type="NCBI Taxonomy" id="1851006"/>
    <lineage>
        <taxon>Eukaryota</taxon>
        <taxon>Fungi</taxon>
        <taxon>Dikarya</taxon>
        <taxon>Ascomycota</taxon>
        <taxon>Pezizomycotina</taxon>
        <taxon>Eurotiomycetes</taxon>
        <taxon>Chaetothyriomycetidae</taxon>
        <taxon>Chaetothyriales</taxon>
        <taxon>Herpotrichiellaceae</taxon>
        <taxon>Phialophora</taxon>
    </lineage>
</organism>
<dbReference type="GO" id="GO:0004029">
    <property type="term" value="F:aldehyde dehydrogenase (NAD+) activity"/>
    <property type="evidence" value="ECO:0007669"/>
    <property type="project" value="TreeGrafter"/>
</dbReference>
<dbReference type="HOGENOM" id="CLU_007383_12_2_1"/>
<evidence type="ECO:0000313" key="2">
    <source>
        <dbReference type="EMBL" id="KIW70657.1"/>
    </source>
</evidence>
<dbReference type="PANTHER" id="PTHR48079">
    <property type="entry name" value="PROTEIN YEEZ"/>
    <property type="match status" value="1"/>
</dbReference>
<gene>
    <name evidence="2" type="ORF">PV04_02902</name>
</gene>
<dbReference type="EMBL" id="KN846957">
    <property type="protein sequence ID" value="KIW70657.1"/>
    <property type="molecule type" value="Genomic_DNA"/>
</dbReference>
<dbReference type="GO" id="GO:1901607">
    <property type="term" value="P:alpha-amino acid biosynthetic process"/>
    <property type="evidence" value="ECO:0007669"/>
    <property type="project" value="UniProtKB-ARBA"/>
</dbReference>
<dbReference type="Pfam" id="PF01118">
    <property type="entry name" value="Semialdhyde_dh"/>
    <property type="match status" value="1"/>
</dbReference>
<evidence type="ECO:0000313" key="3">
    <source>
        <dbReference type="Proteomes" id="UP000054266"/>
    </source>
</evidence>
<dbReference type="SUPFAM" id="SSF51735">
    <property type="entry name" value="NAD(P)-binding Rossmann-fold domains"/>
    <property type="match status" value="1"/>
</dbReference>
<dbReference type="InterPro" id="IPR051783">
    <property type="entry name" value="NAD(P)-dependent_oxidoreduct"/>
</dbReference>
<dbReference type="GO" id="GO:0051287">
    <property type="term" value="F:NAD binding"/>
    <property type="evidence" value="ECO:0007669"/>
    <property type="project" value="InterPro"/>
</dbReference>
<dbReference type="AlphaFoldDB" id="A0A0D2E8M5"/>
<name>A0A0D2E8M5_9EURO</name>
<protein>
    <recommendedName>
        <fullName evidence="1">Semialdehyde dehydrogenase NAD-binding domain-containing protein</fullName>
    </recommendedName>
</protein>
<feature type="domain" description="Semialdehyde dehydrogenase NAD-binding" evidence="1">
    <location>
        <begin position="4"/>
        <end position="74"/>
    </location>
</feature>
<dbReference type="InterPro" id="IPR000534">
    <property type="entry name" value="Semialdehyde_DH_NAD-bd"/>
</dbReference>
<sequence length="350" mass="38124">MTAKVFLTGTTGYIGGDFLYLVSHKHPDWDITCLVRNSDKGAKVAAAYPTVRLVYGDLDAVETIEEEAANADIVYHFANCDHEPSANAIAKGLARRQSDRPSYWIHTSGTLILGWETIELAEFGNRLDKVFDDWDNVEELTSHPDQAAHRNAEKIVLTASSDKVKTAIVCPPTIWGVGRGPDNTRSVQIYNATKAFLERGKAFKVGKGENIWHQIHVADLSNLYLLLGEAALNNGNPATWNAEGYYLAENGPFVWGDVLQEIANVAHKKGLLQDSTLESLPPREADAILPHASFAIGTNSRGISIRGKKLLGWKPVKGELVNELPEAVDSEARLLGLTHGHAAKAAGQAD</sequence>
<dbReference type="STRING" id="5601.A0A0D2E8M5"/>
<dbReference type="Gene3D" id="3.40.50.720">
    <property type="entry name" value="NAD(P)-binding Rossmann-like Domain"/>
    <property type="match status" value="1"/>
</dbReference>
<dbReference type="PANTHER" id="PTHR48079:SF6">
    <property type="entry name" value="NAD(P)-BINDING DOMAIN-CONTAINING PROTEIN-RELATED"/>
    <property type="match status" value="1"/>
</dbReference>
<dbReference type="Proteomes" id="UP000054266">
    <property type="component" value="Unassembled WGS sequence"/>
</dbReference>
<evidence type="ECO:0000259" key="1">
    <source>
        <dbReference type="Pfam" id="PF01118"/>
    </source>
</evidence>
<reference evidence="2 3" key="1">
    <citation type="submission" date="2015-01" db="EMBL/GenBank/DDBJ databases">
        <title>The Genome Sequence of Capronia semiimmersa CBS27337.</title>
        <authorList>
            <consortium name="The Broad Institute Genomics Platform"/>
            <person name="Cuomo C."/>
            <person name="de Hoog S."/>
            <person name="Gorbushina A."/>
            <person name="Stielow B."/>
            <person name="Teixiera M."/>
            <person name="Abouelleil A."/>
            <person name="Chapman S.B."/>
            <person name="Priest M."/>
            <person name="Young S.K."/>
            <person name="Wortman J."/>
            <person name="Nusbaum C."/>
            <person name="Birren B."/>
        </authorList>
    </citation>
    <scope>NUCLEOTIDE SEQUENCE [LARGE SCALE GENOMIC DNA]</scope>
    <source>
        <strain evidence="2 3">CBS 27337</strain>
    </source>
</reference>
<accession>A0A0D2E8M5</accession>
<proteinExistence type="predicted"/>
<dbReference type="GO" id="GO:0005737">
    <property type="term" value="C:cytoplasm"/>
    <property type="evidence" value="ECO:0007669"/>
    <property type="project" value="TreeGrafter"/>
</dbReference>
<keyword evidence="3" id="KW-1185">Reference proteome</keyword>
<dbReference type="InterPro" id="IPR036291">
    <property type="entry name" value="NAD(P)-bd_dom_sf"/>
</dbReference>